<dbReference type="Gene3D" id="2.60.40.1930">
    <property type="match status" value="1"/>
</dbReference>
<name>A0A7H9AKE0_9FLAO</name>
<evidence type="ECO:0000256" key="1">
    <source>
        <dbReference type="PROSITE-ProRule" id="PRU01360"/>
    </source>
</evidence>
<keyword evidence="1" id="KW-0998">Cell outer membrane</keyword>
<sequence length="823" mass="94057">MFLLFSVYVNSQKTNHTIHTEKIYLHINKTFFTAGEDIWFKIYLVNGITNRPLTPSQIVYVELIGPNFKILEKKTFKSVESNDHGNFKIPVRAKKGVYTLRAYTNYMRNFDDSIFFRKNVFVNTSNTLKNKYKNNSKPDTVDVTINKNISTSNKQNIDIQFFPEGGHMVNGFLNHVAFKAIDSNGKGIPVSGEIIDETGTKIIEFNTSYLGMGKFYFIPKSGKTYWATISDIDLGKSFFLPKALNNGILMTLVDDRENYRLDIRSSLKREINNFKIIGKQKQNIIFETKINTDKKSSSAIVRITKDIFKEGIVQLTLMDNQNKPLAERLLFHDNGNKNTQSIVSASENKNVSRNLINLEIDMKPYYDTDETVNMSLAVVDKAVTAPQYSTDIKTFLLLNSQLRGKIEQPGYYFYSNGSDRKQHLDLLMMTQGWRQYLVDKYEVKTKPAVTFLPENDISIKGKVKYQYHSNKQINAEVSLFYKNKEEMGQDKIKTDTLGNFVFSNLTFTDTTTVLLTAAQYGQSAPKKKNEKDFSYVIELDSLESPKIRSEMHNQIIRKKFVFDDFTSLLERAENNSNKFFYSNNIIQLKEYTGNAQKNKKKTKYELKRRFALYNVPSHTVDFEELRRDFPNIDPILALQGRIPGLSIRGNGAFLRGSGSLSGSTNNKVLLLLNGTPIFDDPFLLAIDIDFIDIIKGPRAAIYGSRAANGIIAIYTRDGSEESFDANNGDKSNSIHFSHQGLNKPKKFYEPKYDIKENTLDEPDYRDTLCWRPNITLDENGMAKISFYASDIPSTYKVILEGVTSKGNPIKAITQFDITARKEK</sequence>
<dbReference type="KEGG" id="cagg:HYG79_00825"/>
<evidence type="ECO:0000259" key="2">
    <source>
        <dbReference type="Pfam" id="PF07715"/>
    </source>
</evidence>
<reference evidence="3 4" key="1">
    <citation type="journal article" date="2006" name="Int. J. Syst. Evol. Microbiol.">
        <title>Costertonia aggregata gen. nov., sp. nov., a mesophilic marine bacterium of the family Flavobacteriaceae, isolated from a mature biofilm.</title>
        <authorList>
            <person name="Kwon K.K."/>
            <person name="Lee Y.K."/>
            <person name="Lee H.K."/>
        </authorList>
    </citation>
    <scope>NUCLEOTIDE SEQUENCE [LARGE SCALE GENOMIC DNA]</scope>
    <source>
        <strain evidence="3 4">KCCM 42265</strain>
    </source>
</reference>
<dbReference type="RefSeq" id="WP_179240285.1">
    <property type="nucleotide sequence ID" value="NZ_CP058595.1"/>
</dbReference>
<keyword evidence="3" id="KW-0675">Receptor</keyword>
<comment type="subcellular location">
    <subcellularLocation>
        <location evidence="1">Cell outer membrane</location>
        <topology evidence="1">Multi-pass membrane protein</topology>
    </subcellularLocation>
</comment>
<keyword evidence="1" id="KW-0812">Transmembrane</keyword>
<keyword evidence="1" id="KW-1134">Transmembrane beta strand</keyword>
<keyword evidence="4" id="KW-1185">Reference proteome</keyword>
<gene>
    <name evidence="3" type="ORF">HYG79_00825</name>
</gene>
<dbReference type="Gene3D" id="2.170.130.10">
    <property type="entry name" value="TonB-dependent receptor, plug domain"/>
    <property type="match status" value="1"/>
</dbReference>
<comment type="similarity">
    <text evidence="1">Belongs to the TonB-dependent receptor family.</text>
</comment>
<protein>
    <submittedName>
        <fullName evidence="3">TonB-dependent receptor plug domain-containing protein</fullName>
    </submittedName>
</protein>
<keyword evidence="1" id="KW-0472">Membrane</keyword>
<accession>A0A7H9AKE0</accession>
<dbReference type="SUPFAM" id="SSF56935">
    <property type="entry name" value="Porins"/>
    <property type="match status" value="1"/>
</dbReference>
<dbReference type="Pfam" id="PF07715">
    <property type="entry name" value="Plug"/>
    <property type="match status" value="1"/>
</dbReference>
<dbReference type="InterPro" id="IPR037066">
    <property type="entry name" value="Plug_dom_sf"/>
</dbReference>
<evidence type="ECO:0000313" key="3">
    <source>
        <dbReference type="EMBL" id="QLG43949.1"/>
    </source>
</evidence>
<dbReference type="AlphaFoldDB" id="A0A7H9AKE0"/>
<feature type="domain" description="TonB-dependent receptor plug" evidence="2">
    <location>
        <begin position="621"/>
        <end position="710"/>
    </location>
</feature>
<organism evidence="3 4">
    <name type="scientific">Costertonia aggregata</name>
    <dbReference type="NCBI Taxonomy" id="343403"/>
    <lineage>
        <taxon>Bacteria</taxon>
        <taxon>Pseudomonadati</taxon>
        <taxon>Bacteroidota</taxon>
        <taxon>Flavobacteriia</taxon>
        <taxon>Flavobacteriales</taxon>
        <taxon>Flavobacteriaceae</taxon>
        <taxon>Costertonia</taxon>
    </lineage>
</organism>
<dbReference type="Proteomes" id="UP000509302">
    <property type="component" value="Chromosome"/>
</dbReference>
<dbReference type="PROSITE" id="PS52016">
    <property type="entry name" value="TONB_DEPENDENT_REC_3"/>
    <property type="match status" value="1"/>
</dbReference>
<dbReference type="EMBL" id="CP058595">
    <property type="protein sequence ID" value="QLG43949.1"/>
    <property type="molecule type" value="Genomic_DNA"/>
</dbReference>
<proteinExistence type="inferred from homology"/>
<dbReference type="GO" id="GO:0009279">
    <property type="term" value="C:cell outer membrane"/>
    <property type="evidence" value="ECO:0007669"/>
    <property type="project" value="UniProtKB-SubCell"/>
</dbReference>
<keyword evidence="1" id="KW-0813">Transport</keyword>
<dbReference type="InterPro" id="IPR039426">
    <property type="entry name" value="TonB-dep_rcpt-like"/>
</dbReference>
<evidence type="ECO:0000313" key="4">
    <source>
        <dbReference type="Proteomes" id="UP000509302"/>
    </source>
</evidence>
<dbReference type="InterPro" id="IPR012910">
    <property type="entry name" value="Plug_dom"/>
</dbReference>